<comment type="caution">
    <text evidence="6">The sequence shown here is derived from an EMBL/GenBank/DDBJ whole genome shotgun (WGS) entry which is preliminary data.</text>
</comment>
<dbReference type="GO" id="GO:0005840">
    <property type="term" value="C:ribosome"/>
    <property type="evidence" value="ECO:0007669"/>
    <property type="project" value="UniProtKB-KW"/>
</dbReference>
<proteinExistence type="inferred from homology"/>
<evidence type="ECO:0008006" key="8">
    <source>
        <dbReference type="Google" id="ProtNLM"/>
    </source>
</evidence>
<evidence type="ECO:0000256" key="4">
    <source>
        <dbReference type="RuleBase" id="RU003919"/>
    </source>
</evidence>
<reference evidence="6 7" key="1">
    <citation type="submission" date="2019-07" db="EMBL/GenBank/DDBJ databases">
        <title>Genomes of Cafeteria roenbergensis.</title>
        <authorList>
            <person name="Fischer M.G."/>
            <person name="Hackl T."/>
            <person name="Roman M."/>
        </authorList>
    </citation>
    <scope>NUCLEOTIDE SEQUENCE [LARGE SCALE GENOMIC DNA]</scope>
    <source>
        <strain evidence="6 7">BVI</strain>
    </source>
</reference>
<dbReference type="InterPro" id="IPR005290">
    <property type="entry name" value="Ribosomal_uS15_bac-type"/>
</dbReference>
<dbReference type="GO" id="GO:0005737">
    <property type="term" value="C:cytoplasm"/>
    <property type="evidence" value="ECO:0007669"/>
    <property type="project" value="UniProtKB-ARBA"/>
</dbReference>
<dbReference type="AlphaFoldDB" id="A0A5A8CXX3"/>
<evidence type="ECO:0000313" key="6">
    <source>
        <dbReference type="EMBL" id="KAA0157287.1"/>
    </source>
</evidence>
<dbReference type="GO" id="GO:1990904">
    <property type="term" value="C:ribonucleoprotein complex"/>
    <property type="evidence" value="ECO:0007669"/>
    <property type="project" value="UniProtKB-KW"/>
</dbReference>
<dbReference type="GO" id="GO:0003735">
    <property type="term" value="F:structural constituent of ribosome"/>
    <property type="evidence" value="ECO:0007669"/>
    <property type="project" value="InterPro"/>
</dbReference>
<dbReference type="GO" id="GO:0006412">
    <property type="term" value="P:translation"/>
    <property type="evidence" value="ECO:0007669"/>
    <property type="project" value="InterPro"/>
</dbReference>
<comment type="similarity">
    <text evidence="1 4">Belongs to the universal ribosomal protein uS15 family.</text>
</comment>
<keyword evidence="2 4" id="KW-0689">Ribosomal protein</keyword>
<dbReference type="NCBIfam" id="TIGR00952">
    <property type="entry name" value="S15_bact"/>
    <property type="match status" value="1"/>
</dbReference>
<dbReference type="CDD" id="cd00677">
    <property type="entry name" value="S15_NS1_EPRS_RNA-bind"/>
    <property type="match status" value="1"/>
</dbReference>
<feature type="region of interest" description="Disordered" evidence="5">
    <location>
        <begin position="239"/>
        <end position="266"/>
    </location>
</feature>
<evidence type="ECO:0000313" key="7">
    <source>
        <dbReference type="Proteomes" id="UP000323011"/>
    </source>
</evidence>
<organism evidence="6 7">
    <name type="scientific">Cafeteria roenbergensis</name>
    <name type="common">Marine flagellate</name>
    <dbReference type="NCBI Taxonomy" id="33653"/>
    <lineage>
        <taxon>Eukaryota</taxon>
        <taxon>Sar</taxon>
        <taxon>Stramenopiles</taxon>
        <taxon>Bigyra</taxon>
        <taxon>Opalozoa</taxon>
        <taxon>Bicosoecida</taxon>
        <taxon>Cafeteriaceae</taxon>
        <taxon>Cafeteria</taxon>
    </lineage>
</organism>
<dbReference type="PANTHER" id="PTHR23321:SF26">
    <property type="entry name" value="SMALL RIBOSOMAL SUBUNIT PROTEIN US15M"/>
    <property type="match status" value="1"/>
</dbReference>
<dbReference type="Proteomes" id="UP000323011">
    <property type="component" value="Unassembled WGS sequence"/>
</dbReference>
<accession>A0A5A8CXX3</accession>
<dbReference type="InterPro" id="IPR000589">
    <property type="entry name" value="Ribosomal_uS15"/>
</dbReference>
<dbReference type="Pfam" id="PF00312">
    <property type="entry name" value="Ribosomal_S15"/>
    <property type="match status" value="1"/>
</dbReference>
<dbReference type="SMART" id="SM01387">
    <property type="entry name" value="Ribosomal_S15"/>
    <property type="match status" value="1"/>
</dbReference>
<evidence type="ECO:0000256" key="1">
    <source>
        <dbReference type="ARBA" id="ARBA00008434"/>
    </source>
</evidence>
<keyword evidence="3 4" id="KW-0687">Ribonucleoprotein</keyword>
<dbReference type="HAMAP" id="MF_01343_B">
    <property type="entry name" value="Ribosomal_uS15_B"/>
    <property type="match status" value="1"/>
</dbReference>
<gene>
    <name evidence="6" type="ORF">FNF29_00639</name>
</gene>
<dbReference type="PROSITE" id="PS00362">
    <property type="entry name" value="RIBOSOMAL_S15"/>
    <property type="match status" value="1"/>
</dbReference>
<dbReference type="PANTHER" id="PTHR23321">
    <property type="entry name" value="RIBOSOMAL PROTEIN S15, BACTERIAL AND ORGANELLAR"/>
    <property type="match status" value="1"/>
</dbReference>
<evidence type="ECO:0000256" key="5">
    <source>
        <dbReference type="SAM" id="MobiDB-lite"/>
    </source>
</evidence>
<dbReference type="Gene3D" id="1.10.287.10">
    <property type="entry name" value="S15/NS1, RNA-binding"/>
    <property type="match status" value="1"/>
</dbReference>
<dbReference type="EMBL" id="VLTN01000002">
    <property type="protein sequence ID" value="KAA0157287.1"/>
    <property type="molecule type" value="Genomic_DNA"/>
</dbReference>
<feature type="compositionally biased region" description="Basic residues" evidence="5">
    <location>
        <begin position="247"/>
        <end position="266"/>
    </location>
</feature>
<dbReference type="SUPFAM" id="SSF47060">
    <property type="entry name" value="S15/NS1 RNA-binding domain"/>
    <property type="match status" value="1"/>
</dbReference>
<sequence length="266" mass="29646">MAGVRRGGLVLALPGAPAFASTAAPALARAASSAAAAGQAKGSFPDYPRFETLDDMAAWDLPLEGQLSSSSAEPQTLKQVYPERPMSKHERSLFVTAGETEKLPQLKDHGYRFLTAPEVLDGRSEAVKRSMSTFTASIPELRTFRKSELIRKFRTHTYDTGSARVQVAILTERVEALQRHLSGNNHDKSSKRMLQMLVHRRRKMLSFLMESDFAGYRILIREMGLRALPFMPVRFTSTRGQTETHKALRAKHSRQKRRAGRGAKGH</sequence>
<evidence type="ECO:0000256" key="3">
    <source>
        <dbReference type="ARBA" id="ARBA00023274"/>
    </source>
</evidence>
<evidence type="ECO:0000256" key="2">
    <source>
        <dbReference type="ARBA" id="ARBA00022980"/>
    </source>
</evidence>
<protein>
    <recommendedName>
        <fullName evidence="8">30S ribosomal protein S15</fullName>
    </recommendedName>
</protein>
<dbReference type="InterPro" id="IPR009068">
    <property type="entry name" value="uS15_NS1_RNA-bd_sf"/>
</dbReference>
<keyword evidence="7" id="KW-1185">Reference proteome</keyword>
<name>A0A5A8CXX3_CAFRO</name>